<evidence type="ECO:0000259" key="1">
    <source>
        <dbReference type="PROSITE" id="PS50181"/>
    </source>
</evidence>
<organism evidence="2">
    <name type="scientific">viral metagenome</name>
    <dbReference type="NCBI Taxonomy" id="1070528"/>
    <lineage>
        <taxon>unclassified sequences</taxon>
        <taxon>metagenomes</taxon>
        <taxon>organismal metagenomes</taxon>
    </lineage>
</organism>
<protein>
    <recommendedName>
        <fullName evidence="1">F-box domain-containing protein</fullName>
    </recommendedName>
</protein>
<dbReference type="InterPro" id="IPR036047">
    <property type="entry name" value="F-box-like_dom_sf"/>
</dbReference>
<dbReference type="SMART" id="SM00256">
    <property type="entry name" value="FBOX"/>
    <property type="match status" value="1"/>
</dbReference>
<dbReference type="AlphaFoldDB" id="A0A6C0JPU7"/>
<name>A0A6C0JPU7_9ZZZZ</name>
<dbReference type="EMBL" id="MN740687">
    <property type="protein sequence ID" value="QHU07795.1"/>
    <property type="molecule type" value="Genomic_DNA"/>
</dbReference>
<dbReference type="InterPro" id="IPR001810">
    <property type="entry name" value="F-box_dom"/>
</dbReference>
<dbReference type="SUPFAM" id="SSF81383">
    <property type="entry name" value="F-box domain"/>
    <property type="match status" value="1"/>
</dbReference>
<dbReference type="Pfam" id="PF00646">
    <property type="entry name" value="F-box"/>
    <property type="match status" value="1"/>
</dbReference>
<dbReference type="Gene3D" id="1.20.1280.50">
    <property type="match status" value="1"/>
</dbReference>
<feature type="domain" description="F-box" evidence="1">
    <location>
        <begin position="1"/>
        <end position="55"/>
    </location>
</feature>
<dbReference type="PROSITE" id="PS50181">
    <property type="entry name" value="FBOX"/>
    <property type="match status" value="1"/>
</dbReference>
<evidence type="ECO:0000313" key="2">
    <source>
        <dbReference type="EMBL" id="QHU07795.1"/>
    </source>
</evidence>
<dbReference type="CDD" id="cd09917">
    <property type="entry name" value="F-box_SF"/>
    <property type="match status" value="1"/>
</dbReference>
<reference evidence="2" key="1">
    <citation type="journal article" date="2020" name="Nature">
        <title>Giant virus diversity and host interactions through global metagenomics.</title>
        <authorList>
            <person name="Schulz F."/>
            <person name="Roux S."/>
            <person name="Paez-Espino D."/>
            <person name="Jungbluth S."/>
            <person name="Walsh D.A."/>
            <person name="Denef V.J."/>
            <person name="McMahon K.D."/>
            <person name="Konstantinidis K.T."/>
            <person name="Eloe-Fadrosh E.A."/>
            <person name="Kyrpides N.C."/>
            <person name="Woyke T."/>
        </authorList>
    </citation>
    <scope>NUCLEOTIDE SEQUENCE</scope>
    <source>
        <strain evidence="2">GVMAG-S-1041349-163</strain>
    </source>
</reference>
<proteinExistence type="predicted"/>
<sequence>MDTLPSELILNIFKYFDAFEVIKLKIICKKWYDIISKMDLIKFDDIIMYRNWVKMLNLKNDRFKKFIEREKKSSESIIKEESKKIHLDETGRKYSRLYIKCNDCPIYGDAYNTVCCYIHRKNDKWNHLKHLSFKRVTIEGVVFNDWFEMFRHQLENMDYFVLKTLYFPSNCKFNTYKYIKPIIQYENEYAMCCKKVKKIDIHCQKCIDIDIENNAIDKSRRGHIKTFNMPHTELLDHPFKIQFKQCFLYLSRNLTEALEQIQSLNISTEDRQFNKRIFYKFKNYVSTFFDKQENIEEDTKLKIKQFLATQYPNIKVFYLDNDNYKYKNIPDDFINEDVKELVPDDQSNTEVLLYLRYENYIFDIERNVLKVLEYGTKKKIKLFIYNLLYKSDDNIYKQTSTLKMFVNTLLEKQNIPTQGAKSEERRAELGFPSSNPPASMLEIFAINDDISSCNETMTKYFESKNMKNIKSEDIMYYV</sequence>
<accession>A0A6C0JPU7</accession>